<feature type="transmembrane region" description="Helical" evidence="1">
    <location>
        <begin position="44"/>
        <end position="66"/>
    </location>
</feature>
<keyword evidence="1" id="KW-0472">Membrane</keyword>
<gene>
    <name evidence="2" type="ORF">CDEB00056_LOCUS4050</name>
</gene>
<keyword evidence="1" id="KW-1133">Transmembrane helix</keyword>
<feature type="transmembrane region" description="Helical" evidence="1">
    <location>
        <begin position="6"/>
        <end position="23"/>
    </location>
</feature>
<accession>A0A7S3V5X2</accession>
<feature type="transmembrane region" description="Helical" evidence="1">
    <location>
        <begin position="179"/>
        <end position="204"/>
    </location>
</feature>
<feature type="transmembrane region" description="Helical" evidence="1">
    <location>
        <begin position="258"/>
        <end position="276"/>
    </location>
</feature>
<feature type="transmembrane region" description="Helical" evidence="1">
    <location>
        <begin position="225"/>
        <end position="246"/>
    </location>
</feature>
<evidence type="ECO:0000313" key="2">
    <source>
        <dbReference type="EMBL" id="CAE0459209.1"/>
    </source>
</evidence>
<sequence>MVTVSILDLVLVLCSLLYWFCFYKACKKLSSLHNMSSHLGLKKLLVLSVILVCVIRSMTFIGLVLMDVADVKAHYLPSNASVEIPSNHNSKDRHQSFYDASMIILFDLPNGMFVSTYILLGIVWSECFIQSRIHSENATHLKRRAVFFYTIFNSCLYGSQLVLYSIVLLLYHSRRARNILYIAMISINCCAMAFVAFLYFSITIKFAGYPSRISTQSSLEKISKVLAFWTMSRILWAFGLLVIYIYGIELLQNSISPIVLTFLFLVCEISPILVMLDYSYIQIIGFGDEGSGSDQQLDVLAEERTIQSSCDDWLGSLTHSLTRTTGDGSLF</sequence>
<proteinExistence type="predicted"/>
<dbReference type="AlphaFoldDB" id="A0A7S3V5X2"/>
<protein>
    <recommendedName>
        <fullName evidence="3">THH1/TOM1/TOM3 domain-containing protein</fullName>
    </recommendedName>
</protein>
<keyword evidence="1" id="KW-0812">Transmembrane</keyword>
<evidence type="ECO:0000256" key="1">
    <source>
        <dbReference type="SAM" id="Phobius"/>
    </source>
</evidence>
<dbReference type="EMBL" id="HBIO01005676">
    <property type="protein sequence ID" value="CAE0459209.1"/>
    <property type="molecule type" value="Transcribed_RNA"/>
</dbReference>
<evidence type="ECO:0008006" key="3">
    <source>
        <dbReference type="Google" id="ProtNLM"/>
    </source>
</evidence>
<reference evidence="2" key="1">
    <citation type="submission" date="2021-01" db="EMBL/GenBank/DDBJ databases">
        <authorList>
            <person name="Corre E."/>
            <person name="Pelletier E."/>
            <person name="Niang G."/>
            <person name="Scheremetjew M."/>
            <person name="Finn R."/>
            <person name="Kale V."/>
            <person name="Holt S."/>
            <person name="Cochrane G."/>
            <person name="Meng A."/>
            <person name="Brown T."/>
            <person name="Cohen L."/>
        </authorList>
    </citation>
    <scope>NUCLEOTIDE SEQUENCE</scope>
    <source>
        <strain evidence="2">MM31A-1</strain>
    </source>
</reference>
<organism evidence="2">
    <name type="scientific">Chaetoceros debilis</name>
    <dbReference type="NCBI Taxonomy" id="122233"/>
    <lineage>
        <taxon>Eukaryota</taxon>
        <taxon>Sar</taxon>
        <taxon>Stramenopiles</taxon>
        <taxon>Ochrophyta</taxon>
        <taxon>Bacillariophyta</taxon>
        <taxon>Coscinodiscophyceae</taxon>
        <taxon>Chaetocerotophycidae</taxon>
        <taxon>Chaetocerotales</taxon>
        <taxon>Chaetocerotaceae</taxon>
        <taxon>Chaetoceros</taxon>
    </lineage>
</organism>
<feature type="transmembrane region" description="Helical" evidence="1">
    <location>
        <begin position="146"/>
        <end position="167"/>
    </location>
</feature>
<name>A0A7S3V5X2_9STRA</name>
<feature type="transmembrane region" description="Helical" evidence="1">
    <location>
        <begin position="102"/>
        <end position="125"/>
    </location>
</feature>